<dbReference type="Pfam" id="PF13803">
    <property type="entry name" value="DUF4184"/>
    <property type="match status" value="1"/>
</dbReference>
<dbReference type="AlphaFoldDB" id="A0A1H8GHJ3"/>
<gene>
    <name evidence="2" type="ORF">SAMN05192574_103153</name>
</gene>
<feature type="transmembrane region" description="Helical" evidence="1">
    <location>
        <begin position="52"/>
        <end position="74"/>
    </location>
</feature>
<keyword evidence="1" id="KW-1133">Transmembrane helix</keyword>
<sequence length="238" mass="27406">MPFTFAHPAIVLPLNNLKTRLLSLTGLIAGAIVPDFEYFIRMHIYSIYSHTIGGLFWFDIPLGVLIAFLFHNVVRNKLFDNLPSFLSRRLSPYKTFNWNNYFRKHLLVVLCSIFIGACSHLFLDAFTHPAGYFVKLFPEVFSQAIIATIPLYKILQHTFTLISALYIIYYIRKMPEGHRLNQSTLKYWIMVIICTACIVALRFWIMPDYQTIANVIVSTISAFLIATMIVPQLLKGAF</sequence>
<dbReference type="OrthoDB" id="8481923at2"/>
<feature type="transmembrane region" description="Helical" evidence="1">
    <location>
        <begin position="154"/>
        <end position="172"/>
    </location>
</feature>
<evidence type="ECO:0000256" key="1">
    <source>
        <dbReference type="SAM" id="Phobius"/>
    </source>
</evidence>
<feature type="transmembrane region" description="Helical" evidence="1">
    <location>
        <begin position="105"/>
        <end position="123"/>
    </location>
</feature>
<keyword evidence="3" id="KW-1185">Reference proteome</keyword>
<organism evidence="2 3">
    <name type="scientific">Mucilaginibacter gossypiicola</name>
    <dbReference type="NCBI Taxonomy" id="551995"/>
    <lineage>
        <taxon>Bacteria</taxon>
        <taxon>Pseudomonadati</taxon>
        <taxon>Bacteroidota</taxon>
        <taxon>Sphingobacteriia</taxon>
        <taxon>Sphingobacteriales</taxon>
        <taxon>Sphingobacteriaceae</taxon>
        <taxon>Mucilaginibacter</taxon>
    </lineage>
</organism>
<reference evidence="3" key="1">
    <citation type="submission" date="2016-10" db="EMBL/GenBank/DDBJ databases">
        <authorList>
            <person name="Varghese N."/>
            <person name="Submissions S."/>
        </authorList>
    </citation>
    <scope>NUCLEOTIDE SEQUENCE [LARGE SCALE GENOMIC DNA]</scope>
    <source>
        <strain evidence="3">Gh-48</strain>
    </source>
</reference>
<keyword evidence="1" id="KW-0812">Transmembrane</keyword>
<dbReference type="Proteomes" id="UP000198942">
    <property type="component" value="Unassembled WGS sequence"/>
</dbReference>
<dbReference type="InterPro" id="IPR025238">
    <property type="entry name" value="DUF4184"/>
</dbReference>
<evidence type="ECO:0000313" key="3">
    <source>
        <dbReference type="Proteomes" id="UP000198942"/>
    </source>
</evidence>
<feature type="transmembrane region" description="Helical" evidence="1">
    <location>
        <begin position="184"/>
        <end position="205"/>
    </location>
</feature>
<protein>
    <recommendedName>
        <fullName evidence="4">DUF4184 family protein</fullName>
    </recommendedName>
</protein>
<keyword evidence="1" id="KW-0472">Membrane</keyword>
<proteinExistence type="predicted"/>
<dbReference type="RefSeq" id="WP_091210503.1">
    <property type="nucleotide sequence ID" value="NZ_FOCL01000003.1"/>
</dbReference>
<dbReference type="STRING" id="551995.SAMN05192574_103153"/>
<evidence type="ECO:0000313" key="2">
    <source>
        <dbReference type="EMBL" id="SEN43631.1"/>
    </source>
</evidence>
<accession>A0A1H8GHJ3</accession>
<name>A0A1H8GHJ3_9SPHI</name>
<feature type="transmembrane region" description="Helical" evidence="1">
    <location>
        <begin position="211"/>
        <end position="234"/>
    </location>
</feature>
<evidence type="ECO:0008006" key="4">
    <source>
        <dbReference type="Google" id="ProtNLM"/>
    </source>
</evidence>
<feature type="transmembrane region" description="Helical" evidence="1">
    <location>
        <begin position="20"/>
        <end position="40"/>
    </location>
</feature>
<dbReference type="EMBL" id="FOCL01000003">
    <property type="protein sequence ID" value="SEN43631.1"/>
    <property type="molecule type" value="Genomic_DNA"/>
</dbReference>